<dbReference type="GO" id="GO:0009252">
    <property type="term" value="P:peptidoglycan biosynthetic process"/>
    <property type="evidence" value="ECO:0007669"/>
    <property type="project" value="UniProtKB-UniRule"/>
</dbReference>
<evidence type="ECO:0000256" key="4">
    <source>
        <dbReference type="ARBA" id="ARBA00004752"/>
    </source>
</evidence>
<dbReference type="GO" id="GO:0051301">
    <property type="term" value="P:cell division"/>
    <property type="evidence" value="ECO:0007669"/>
    <property type="project" value="UniProtKB-KW"/>
</dbReference>
<evidence type="ECO:0000256" key="6">
    <source>
        <dbReference type="ARBA" id="ARBA00022618"/>
    </source>
</evidence>
<dbReference type="GO" id="GO:0008360">
    <property type="term" value="P:regulation of cell shape"/>
    <property type="evidence" value="ECO:0007669"/>
    <property type="project" value="UniProtKB-KW"/>
</dbReference>
<keyword evidence="6 16" id="KW-0132">Cell division</keyword>
<comment type="subcellular location">
    <subcellularLocation>
        <location evidence="3 16">Cytoplasm</location>
    </subcellularLocation>
</comment>
<dbReference type="InterPro" id="IPR016166">
    <property type="entry name" value="FAD-bd_PCMH"/>
</dbReference>
<reference evidence="19" key="1">
    <citation type="submission" date="2012-09" db="EMBL/GenBank/DDBJ databases">
        <authorList>
            <person name="Weinstock G."/>
            <person name="Sodergren E."/>
            <person name="Clifton S."/>
            <person name="Fulton L."/>
            <person name="Fulton B."/>
            <person name="Courtney L."/>
            <person name="Fronick C."/>
            <person name="Harrison M."/>
            <person name="Strong C."/>
            <person name="Farmer C."/>
            <person name="Delehaunty K."/>
            <person name="Markovic C."/>
            <person name="Hall O."/>
            <person name="Minx P."/>
            <person name="Tomlinson C."/>
            <person name="Mitreva M."/>
            <person name="Nelson J."/>
            <person name="Hou S."/>
            <person name="Wollam A."/>
            <person name="Pepin K.H."/>
            <person name="Johnson M."/>
            <person name="Bhonagiri V."/>
            <person name="Nash W.E."/>
            <person name="Suruliraj S."/>
            <person name="Warren W."/>
            <person name="Chinwalla A."/>
            <person name="Mardis E.R."/>
            <person name="Wilson R.K."/>
        </authorList>
    </citation>
    <scope>NUCLEOTIDE SEQUENCE [LARGE SCALE GENOMIC DNA]</scope>
    <source>
        <strain evidence="19">OS1</strain>
    </source>
</reference>
<comment type="pathway">
    <text evidence="4 16">Cell wall biogenesis; peptidoglycan biosynthesis.</text>
</comment>
<dbReference type="EC" id="1.3.1.98" evidence="16"/>
<keyword evidence="13 16" id="KW-0131">Cell cycle</keyword>
<evidence type="ECO:0000256" key="11">
    <source>
        <dbReference type="ARBA" id="ARBA00022984"/>
    </source>
</evidence>
<dbReference type="UniPathway" id="UPA00219"/>
<dbReference type="SUPFAM" id="SSF56176">
    <property type="entry name" value="FAD-binding/transporter-associated domain-like"/>
    <property type="match status" value="1"/>
</dbReference>
<keyword evidence="10 16" id="KW-0133">Cell shape</keyword>
<evidence type="ECO:0000313" key="18">
    <source>
        <dbReference type="EMBL" id="KRT35340.1"/>
    </source>
</evidence>
<comment type="caution">
    <text evidence="18">The sequence shown here is derived from an EMBL/GenBank/DDBJ whole genome shotgun (WGS) entry which is preliminary data.</text>
</comment>
<dbReference type="AlphaFoldDB" id="A0A0T5XAD1"/>
<dbReference type="InterPro" id="IPR011601">
    <property type="entry name" value="MurB_C"/>
</dbReference>
<dbReference type="EMBL" id="ACJX03000001">
    <property type="protein sequence ID" value="KRT35340.1"/>
    <property type="molecule type" value="Genomic_DNA"/>
</dbReference>
<evidence type="ECO:0000256" key="9">
    <source>
        <dbReference type="ARBA" id="ARBA00022857"/>
    </source>
</evidence>
<evidence type="ECO:0000256" key="3">
    <source>
        <dbReference type="ARBA" id="ARBA00004496"/>
    </source>
</evidence>
<gene>
    <name evidence="16" type="primary">murB</name>
    <name evidence="18" type="ORF">HMPREF1705_04614</name>
</gene>
<dbReference type="GO" id="GO:0008762">
    <property type="term" value="F:UDP-N-acetylmuramate dehydrogenase activity"/>
    <property type="evidence" value="ECO:0007669"/>
    <property type="project" value="UniProtKB-UniRule"/>
</dbReference>
<evidence type="ECO:0000259" key="17">
    <source>
        <dbReference type="PROSITE" id="PS51387"/>
    </source>
</evidence>
<dbReference type="eggNOG" id="COG0812">
    <property type="taxonomic scope" value="Bacteria"/>
</dbReference>
<dbReference type="OrthoDB" id="9804753at2"/>
<dbReference type="InterPro" id="IPR003170">
    <property type="entry name" value="MurB"/>
</dbReference>
<dbReference type="Pfam" id="PF02873">
    <property type="entry name" value="MurB_C"/>
    <property type="match status" value="1"/>
</dbReference>
<keyword evidence="11 16" id="KW-0573">Peptidoglycan synthesis</keyword>
<dbReference type="InterPro" id="IPR016167">
    <property type="entry name" value="FAD-bd_PCMH_sub1"/>
</dbReference>
<dbReference type="InterPro" id="IPR036635">
    <property type="entry name" value="MurB_C_sf"/>
</dbReference>
<feature type="active site" evidence="16">
    <location>
        <position position="301"/>
    </location>
</feature>
<dbReference type="HAMAP" id="MF_00037">
    <property type="entry name" value="MurB"/>
    <property type="match status" value="1"/>
</dbReference>
<dbReference type="SUPFAM" id="SSF56194">
    <property type="entry name" value="Uridine diphospho-N-Acetylenolpyruvylglucosamine reductase, MurB, C-terminal domain"/>
    <property type="match status" value="1"/>
</dbReference>
<dbReference type="InterPro" id="IPR016169">
    <property type="entry name" value="FAD-bd_PCMH_sub2"/>
</dbReference>
<dbReference type="Gene3D" id="3.30.43.10">
    <property type="entry name" value="Uridine Diphospho-n-acetylenolpyruvylglucosamine Reductase, domain 2"/>
    <property type="match status" value="1"/>
</dbReference>
<dbReference type="Pfam" id="PF01565">
    <property type="entry name" value="FAD_binding_4"/>
    <property type="match status" value="1"/>
</dbReference>
<dbReference type="RefSeq" id="WP_009202024.1">
    <property type="nucleotide sequence ID" value="NZ_ACJX03000001.1"/>
</dbReference>
<dbReference type="PROSITE" id="PS51387">
    <property type="entry name" value="FAD_PCMH"/>
    <property type="match status" value="1"/>
</dbReference>
<dbReference type="Gene3D" id="3.90.78.10">
    <property type="entry name" value="UDP-N-acetylenolpyruvoylglucosamine reductase, C-terminal domain"/>
    <property type="match status" value="1"/>
</dbReference>
<dbReference type="Gene3D" id="3.30.465.10">
    <property type="match status" value="1"/>
</dbReference>
<evidence type="ECO:0000256" key="13">
    <source>
        <dbReference type="ARBA" id="ARBA00023306"/>
    </source>
</evidence>
<evidence type="ECO:0000256" key="2">
    <source>
        <dbReference type="ARBA" id="ARBA00003921"/>
    </source>
</evidence>
<keyword evidence="12 16" id="KW-0560">Oxidoreductase</keyword>
<comment type="similarity">
    <text evidence="16">Belongs to the MurB family.</text>
</comment>
<feature type="domain" description="FAD-binding PCMH-type" evidence="17">
    <location>
        <begin position="31"/>
        <end position="255"/>
    </location>
</feature>
<accession>A0A0T5XAD1</accession>
<evidence type="ECO:0000256" key="1">
    <source>
        <dbReference type="ARBA" id="ARBA00001974"/>
    </source>
</evidence>
<dbReference type="InterPro" id="IPR006094">
    <property type="entry name" value="Oxid_FAD_bind_N"/>
</dbReference>
<keyword evidence="5 16" id="KW-0963">Cytoplasm</keyword>
<name>A0A0T5XAD1_9BACT</name>
<keyword evidence="14 16" id="KW-0961">Cell wall biogenesis/degradation</keyword>
<dbReference type="NCBIfam" id="NF010480">
    <property type="entry name" value="PRK13905.1"/>
    <property type="match status" value="1"/>
</dbReference>
<dbReference type="InterPro" id="IPR036318">
    <property type="entry name" value="FAD-bd_PCMH-like_sf"/>
</dbReference>
<organism evidence="18 19">
    <name type="scientific">Acetomicrobium hydrogeniformans ATCC BAA-1850</name>
    <dbReference type="NCBI Taxonomy" id="592015"/>
    <lineage>
        <taxon>Bacteria</taxon>
        <taxon>Thermotogati</taxon>
        <taxon>Synergistota</taxon>
        <taxon>Synergistia</taxon>
        <taxon>Synergistales</taxon>
        <taxon>Acetomicrobiaceae</taxon>
        <taxon>Acetomicrobium</taxon>
    </lineage>
</organism>
<keyword evidence="19" id="KW-1185">Reference proteome</keyword>
<evidence type="ECO:0000256" key="10">
    <source>
        <dbReference type="ARBA" id="ARBA00022960"/>
    </source>
</evidence>
<evidence type="ECO:0000256" key="5">
    <source>
        <dbReference type="ARBA" id="ARBA00022490"/>
    </source>
</evidence>
<protein>
    <recommendedName>
        <fullName evidence="16">UDP-N-acetylenolpyruvoylglucosamine reductase</fullName>
        <ecNumber evidence="16">1.3.1.98</ecNumber>
    </recommendedName>
    <alternativeName>
        <fullName evidence="16">UDP-N-acetylmuramate dehydrogenase</fullName>
    </alternativeName>
</protein>
<keyword evidence="7 16" id="KW-0285">Flavoprotein</keyword>
<evidence type="ECO:0000256" key="7">
    <source>
        <dbReference type="ARBA" id="ARBA00022630"/>
    </source>
</evidence>
<dbReference type="PANTHER" id="PTHR21071:SF4">
    <property type="entry name" value="UDP-N-ACETYLENOLPYRUVOYLGLUCOSAMINE REDUCTASE"/>
    <property type="match status" value="1"/>
</dbReference>
<keyword evidence="8 16" id="KW-0274">FAD</keyword>
<comment type="catalytic activity">
    <reaction evidence="15 16">
        <text>UDP-N-acetyl-alpha-D-muramate + NADP(+) = UDP-N-acetyl-3-O-(1-carboxyvinyl)-alpha-D-glucosamine + NADPH + H(+)</text>
        <dbReference type="Rhea" id="RHEA:12248"/>
        <dbReference type="ChEBI" id="CHEBI:15378"/>
        <dbReference type="ChEBI" id="CHEBI:57783"/>
        <dbReference type="ChEBI" id="CHEBI:58349"/>
        <dbReference type="ChEBI" id="CHEBI:68483"/>
        <dbReference type="ChEBI" id="CHEBI:70757"/>
        <dbReference type="EC" id="1.3.1.98"/>
    </reaction>
</comment>
<feature type="active site" evidence="16">
    <location>
        <position position="176"/>
    </location>
</feature>
<dbReference type="GO" id="GO:0071555">
    <property type="term" value="P:cell wall organization"/>
    <property type="evidence" value="ECO:0007669"/>
    <property type="project" value="UniProtKB-KW"/>
</dbReference>
<evidence type="ECO:0000256" key="8">
    <source>
        <dbReference type="ARBA" id="ARBA00022827"/>
    </source>
</evidence>
<dbReference type="PANTHER" id="PTHR21071">
    <property type="entry name" value="UDP-N-ACETYLENOLPYRUVOYLGLUCOSAMINE REDUCTASE"/>
    <property type="match status" value="1"/>
</dbReference>
<feature type="active site" description="Proton donor" evidence="16">
    <location>
        <position position="226"/>
    </location>
</feature>
<evidence type="ECO:0000256" key="12">
    <source>
        <dbReference type="ARBA" id="ARBA00023002"/>
    </source>
</evidence>
<comment type="function">
    <text evidence="2 16">Cell wall formation.</text>
</comment>
<evidence type="ECO:0000313" key="19">
    <source>
        <dbReference type="Proteomes" id="UP000005273"/>
    </source>
</evidence>
<evidence type="ECO:0000256" key="14">
    <source>
        <dbReference type="ARBA" id="ARBA00023316"/>
    </source>
</evidence>
<proteinExistence type="inferred from homology"/>
<dbReference type="Proteomes" id="UP000005273">
    <property type="component" value="Unassembled WGS sequence"/>
</dbReference>
<dbReference type="STRING" id="592015.HMPREF1705_04614"/>
<keyword evidence="9 16" id="KW-0521">NADP</keyword>
<comment type="cofactor">
    <cofactor evidence="1 16">
        <name>FAD</name>
        <dbReference type="ChEBI" id="CHEBI:57692"/>
    </cofactor>
</comment>
<dbReference type="NCBIfam" id="TIGR00179">
    <property type="entry name" value="murB"/>
    <property type="match status" value="1"/>
</dbReference>
<evidence type="ECO:0000256" key="16">
    <source>
        <dbReference type="HAMAP-Rule" id="MF_00037"/>
    </source>
</evidence>
<evidence type="ECO:0000256" key="15">
    <source>
        <dbReference type="ARBA" id="ARBA00048914"/>
    </source>
</evidence>
<dbReference type="GO" id="GO:0071949">
    <property type="term" value="F:FAD binding"/>
    <property type="evidence" value="ECO:0007669"/>
    <property type="project" value="InterPro"/>
</dbReference>
<dbReference type="GO" id="GO:0005829">
    <property type="term" value="C:cytosol"/>
    <property type="evidence" value="ECO:0007669"/>
    <property type="project" value="TreeGrafter"/>
</dbReference>
<sequence>MKLEILANRLREIGIKDLKKDEPLALHSSWKIGGPADVLVNVSDIPSLQKLIVFAKEWDIPFIVIGRGSNILFPDEGLRGIVAKFGKAFASVRTSGTSIVADAGMWTPRLAKIAASKGISGLEHVSGIPGTLGGLIYMNGGSLRRSIGDNVKSVLALDEDTNLIEISRDKCEFSYRSSLFQRKNYVILKACIEGIGDDPKNIKRRILDILAERKCKFPLKLPSCGSVFTNNAEIYEVCGPPGKIIEEAGLKGLRVGGLMVSTMHANFIVNVGGGRSKDALELISMIRETVHKRTGFWLECEVRYVTPKGKIAPLHEFL</sequence>